<dbReference type="Proteomes" id="UP001196413">
    <property type="component" value="Unassembled WGS sequence"/>
</dbReference>
<protein>
    <recommendedName>
        <fullName evidence="3">CBS domain-containing protein</fullName>
    </recommendedName>
</protein>
<keyword evidence="2" id="KW-1185">Reference proteome</keyword>
<name>A0AAD5QMF1_PARTN</name>
<dbReference type="AlphaFoldDB" id="A0AAD5QMF1"/>
<sequence length="79" mass="9100">MEDTPLRVMLEEYKKCDYHLAMAQRIVSAENSDPTYELVGVVTLEDIVEEIFHESLGTLREPSQVTCEVNPMGTKRTRR</sequence>
<dbReference type="EMBL" id="JAHQIW010003167">
    <property type="protein sequence ID" value="KAJ1357523.1"/>
    <property type="molecule type" value="Genomic_DNA"/>
</dbReference>
<comment type="caution">
    <text evidence="1">The sequence shown here is derived from an EMBL/GenBank/DDBJ whole genome shotgun (WGS) entry which is preliminary data.</text>
</comment>
<proteinExistence type="predicted"/>
<evidence type="ECO:0000313" key="1">
    <source>
        <dbReference type="EMBL" id="KAJ1357523.1"/>
    </source>
</evidence>
<dbReference type="InterPro" id="IPR046342">
    <property type="entry name" value="CBS_dom_sf"/>
</dbReference>
<gene>
    <name evidence="1" type="ORF">KIN20_015693</name>
</gene>
<accession>A0AAD5QMF1</accession>
<evidence type="ECO:0000313" key="2">
    <source>
        <dbReference type="Proteomes" id="UP001196413"/>
    </source>
</evidence>
<dbReference type="Gene3D" id="3.10.580.10">
    <property type="entry name" value="CBS-domain"/>
    <property type="match status" value="1"/>
</dbReference>
<reference evidence="1" key="1">
    <citation type="submission" date="2021-06" db="EMBL/GenBank/DDBJ databases">
        <title>Parelaphostrongylus tenuis whole genome reference sequence.</title>
        <authorList>
            <person name="Garwood T.J."/>
            <person name="Larsen P.A."/>
            <person name="Fountain-Jones N.M."/>
            <person name="Garbe J.R."/>
            <person name="Macchietto M.G."/>
            <person name="Kania S.A."/>
            <person name="Gerhold R.W."/>
            <person name="Richards J.E."/>
            <person name="Wolf T.M."/>
        </authorList>
    </citation>
    <scope>NUCLEOTIDE SEQUENCE</scope>
    <source>
        <strain evidence="1">MNPRO001-30</strain>
        <tissue evidence="1">Meninges</tissue>
    </source>
</reference>
<organism evidence="1 2">
    <name type="scientific">Parelaphostrongylus tenuis</name>
    <name type="common">Meningeal worm</name>
    <dbReference type="NCBI Taxonomy" id="148309"/>
    <lineage>
        <taxon>Eukaryota</taxon>
        <taxon>Metazoa</taxon>
        <taxon>Ecdysozoa</taxon>
        <taxon>Nematoda</taxon>
        <taxon>Chromadorea</taxon>
        <taxon>Rhabditida</taxon>
        <taxon>Rhabditina</taxon>
        <taxon>Rhabditomorpha</taxon>
        <taxon>Strongyloidea</taxon>
        <taxon>Metastrongylidae</taxon>
        <taxon>Parelaphostrongylus</taxon>
    </lineage>
</organism>
<evidence type="ECO:0008006" key="3">
    <source>
        <dbReference type="Google" id="ProtNLM"/>
    </source>
</evidence>